<dbReference type="EMBL" id="JABFJV010000148">
    <property type="protein sequence ID" value="NOK36183.1"/>
    <property type="molecule type" value="Genomic_DNA"/>
</dbReference>
<dbReference type="Gene3D" id="2.20.130.20">
    <property type="match status" value="1"/>
</dbReference>
<dbReference type="InterPro" id="IPR041246">
    <property type="entry name" value="Bact_MG10"/>
</dbReference>
<keyword evidence="4" id="KW-1185">Reference proteome</keyword>
<proteinExistence type="predicted"/>
<feature type="compositionally biased region" description="Pro residues" evidence="1">
    <location>
        <begin position="161"/>
        <end position="171"/>
    </location>
</feature>
<gene>
    <name evidence="3" type="ORF">HMI49_23560</name>
</gene>
<evidence type="ECO:0000259" key="2">
    <source>
        <dbReference type="SMART" id="SM01360"/>
    </source>
</evidence>
<dbReference type="Pfam" id="PF00207">
    <property type="entry name" value="A2M"/>
    <property type="match status" value="1"/>
</dbReference>
<dbReference type="Gene3D" id="3.30.300.160">
    <property type="entry name" value="Type II secretion system, protein E, N-terminal domain"/>
    <property type="match status" value="1"/>
</dbReference>
<feature type="region of interest" description="Disordered" evidence="1">
    <location>
        <begin position="157"/>
        <end position="183"/>
    </location>
</feature>
<organism evidence="3 4">
    <name type="scientific">Corallococcus exercitus</name>
    <dbReference type="NCBI Taxonomy" id="2316736"/>
    <lineage>
        <taxon>Bacteria</taxon>
        <taxon>Pseudomonadati</taxon>
        <taxon>Myxococcota</taxon>
        <taxon>Myxococcia</taxon>
        <taxon>Myxococcales</taxon>
        <taxon>Cystobacterineae</taxon>
        <taxon>Myxococcaceae</taxon>
        <taxon>Corallococcus</taxon>
    </lineage>
</organism>
<comment type="caution">
    <text evidence="3">The sequence shown here is derived from an EMBL/GenBank/DDBJ whole genome shotgun (WGS) entry which is preliminary data.</text>
</comment>
<evidence type="ECO:0000256" key="1">
    <source>
        <dbReference type="SAM" id="MobiDB-lite"/>
    </source>
</evidence>
<dbReference type="InterPro" id="IPR037257">
    <property type="entry name" value="T2SS_E_N_sf"/>
</dbReference>
<dbReference type="InterPro" id="IPR008930">
    <property type="entry name" value="Terpenoid_cyclase/PrenylTrfase"/>
</dbReference>
<reference evidence="3 4" key="1">
    <citation type="submission" date="2020-05" db="EMBL/GenBank/DDBJ databases">
        <authorList>
            <person name="Whitworth D."/>
        </authorList>
    </citation>
    <scope>NUCLEOTIDE SEQUENCE [LARGE SCALE GENOMIC DNA]</scope>
    <source>
        <strain evidence="3 4">AB043B</strain>
    </source>
</reference>
<dbReference type="InterPro" id="IPR001599">
    <property type="entry name" value="Macroglobln_a2"/>
</dbReference>
<dbReference type="SMART" id="SM01419">
    <property type="entry name" value="Thiol-ester_cl"/>
    <property type="match status" value="1"/>
</dbReference>
<accession>A0A7Y4KLT6</accession>
<feature type="domain" description="Alpha-2-macroglobulin" evidence="2">
    <location>
        <begin position="219"/>
        <end position="309"/>
    </location>
</feature>
<dbReference type="InterPro" id="IPR051802">
    <property type="entry name" value="YfhM-like"/>
</dbReference>
<dbReference type="InterPro" id="IPR047565">
    <property type="entry name" value="Alpha-macroglob_thiol-ester_cl"/>
</dbReference>
<evidence type="ECO:0000313" key="3">
    <source>
        <dbReference type="EMBL" id="NOK36183.1"/>
    </source>
</evidence>
<evidence type="ECO:0000313" key="4">
    <source>
        <dbReference type="Proteomes" id="UP000563426"/>
    </source>
</evidence>
<dbReference type="AlphaFoldDB" id="A0A7Y4KLT6"/>
<feature type="region of interest" description="Disordered" evidence="1">
    <location>
        <begin position="526"/>
        <end position="546"/>
    </location>
</feature>
<sequence>MPSRLAQHLVSRALLTQEQAGELLRLHQAQGGHVDTVLLERGFTEADVLAMLGEVSGFRPVNLVDFEPNLDVASFIPPKIAERLSVVPLSLDGNTLHVACAYPVPKKELDEVGFLLGKPLELWVAIELRVREWISIIYRQPLPPRFVQLAEAVAQQAGALTPPPPPPPSPAPSAAEASPKGGRVLEQKRHEIIQIIKGAPGAPEPGGPEQPLRSNFAETAFWIPQLLTGPDGTAVLEFTVPDSVTAWDVWVHALTRDLRGGSTQRSTRSVKELMVRPYLPRFLREGDRAELEVVVNNAGAQAQQGQLTFDIVDPDTQKSLAADFGVKTATQAFTVAAGKGTHLRFPITTPARVGPVAFRVVAKAGAFSDGELRPLPVLPGRMHLSQSRFVTLRDQDRKTLTFDDLKRSDDPTRVNEQLVVTVDAQLFYSVLQALPYLVDYPYECTEQTLNRFVSTGIVSSLFDKYPAVAKVAKDLSQRSTRFETFDGVDPNRKMSLEETPWLNEAKGGTGNDDALLRVLDPKVARAQRESSQEKLRKSQNADGGFPWWPGGPSSPYMTLYILHGLSRAMEHGVEVSPAMTEPAWGYLTTHFRSDSANRLMKKDLGWEFLTFLNFVASAYPDARYTGEALTAAERQRMLDFSFKHWKEHSPYLKGYLALTLNRAKRTKDAQKVWDSVMDSAKTTEDQGTFWAAEDRSWLWYNDTTETHAFALRTLSELRPKDARRAGLVQWLLLDKKLGHWKSTRATAEALYALVNYLEAEGALSVREELKVTVGPKVVPMSFSPEVYTGKKNQVVLSGPEVKPDTATTVVEKTTKGFAFASATWHFSTEELPKEERGDFFQVSRRYFVRIREGTQTLLRPLADGATLRPGDEVEVQLSLRLKHAAEYVHLRDPRAAGLEPENAQSRHKWDLGIVWYEETRDSGTNFFFEALPAGEYTFKYRLRANLAGTFRVGPATVQSMYAPEFTAYSTGTVLTVDRAP</sequence>
<protein>
    <recommendedName>
        <fullName evidence="2">Alpha-2-macroglobulin domain-containing protein</fullName>
    </recommendedName>
</protein>
<dbReference type="Proteomes" id="UP000563426">
    <property type="component" value="Unassembled WGS sequence"/>
</dbReference>
<dbReference type="Gene3D" id="1.50.10.20">
    <property type="match status" value="1"/>
</dbReference>
<dbReference type="SUPFAM" id="SSF48239">
    <property type="entry name" value="Terpenoid cyclases/Protein prenyltransferases"/>
    <property type="match status" value="1"/>
</dbReference>
<dbReference type="SMART" id="SM01360">
    <property type="entry name" value="A2M"/>
    <property type="match status" value="1"/>
</dbReference>
<dbReference type="Pfam" id="PF05157">
    <property type="entry name" value="MshEN"/>
    <property type="match status" value="1"/>
</dbReference>
<feature type="compositionally biased region" description="Basic and acidic residues" evidence="1">
    <location>
        <begin position="526"/>
        <end position="536"/>
    </location>
</feature>
<dbReference type="InterPro" id="IPR007831">
    <property type="entry name" value="T2SS_GspE_N"/>
</dbReference>
<dbReference type="SUPFAM" id="SSF160246">
    <property type="entry name" value="EspE N-terminal domain-like"/>
    <property type="match status" value="1"/>
</dbReference>
<dbReference type="GO" id="GO:0004866">
    <property type="term" value="F:endopeptidase inhibitor activity"/>
    <property type="evidence" value="ECO:0007669"/>
    <property type="project" value="InterPro"/>
</dbReference>
<dbReference type="PANTHER" id="PTHR40094">
    <property type="entry name" value="ALPHA-2-MACROGLOBULIN HOMOLOG"/>
    <property type="match status" value="1"/>
</dbReference>
<name>A0A7Y4KLT6_9BACT</name>
<dbReference type="Pfam" id="PF17973">
    <property type="entry name" value="bMG10"/>
    <property type="match status" value="1"/>
</dbReference>
<dbReference type="RefSeq" id="WP_244981936.1">
    <property type="nucleotide sequence ID" value="NZ_JABFJV010000148.1"/>
</dbReference>
<dbReference type="PANTHER" id="PTHR40094:SF1">
    <property type="entry name" value="UBIQUITIN DOMAIN-CONTAINING PROTEIN"/>
    <property type="match status" value="1"/>
</dbReference>